<organism evidence="2 3">
    <name type="scientific">Brachionus plicatilis</name>
    <name type="common">Marine rotifer</name>
    <name type="synonym">Brachionus muelleri</name>
    <dbReference type="NCBI Taxonomy" id="10195"/>
    <lineage>
        <taxon>Eukaryota</taxon>
        <taxon>Metazoa</taxon>
        <taxon>Spiralia</taxon>
        <taxon>Gnathifera</taxon>
        <taxon>Rotifera</taxon>
        <taxon>Eurotatoria</taxon>
        <taxon>Monogononta</taxon>
        <taxon>Pseudotrocha</taxon>
        <taxon>Ploima</taxon>
        <taxon>Brachionidae</taxon>
        <taxon>Brachionus</taxon>
    </lineage>
</organism>
<accession>A0A3M7SER8</accession>
<feature type="chain" id="PRO_5018259233" evidence="1">
    <location>
        <begin position="18"/>
        <end position="292"/>
    </location>
</feature>
<feature type="signal peptide" evidence="1">
    <location>
        <begin position="1"/>
        <end position="17"/>
    </location>
</feature>
<evidence type="ECO:0000313" key="3">
    <source>
        <dbReference type="Proteomes" id="UP000276133"/>
    </source>
</evidence>
<protein>
    <submittedName>
        <fullName evidence="2">Uncharacterized protein</fullName>
    </submittedName>
</protein>
<dbReference type="Proteomes" id="UP000276133">
    <property type="component" value="Unassembled WGS sequence"/>
</dbReference>
<evidence type="ECO:0000256" key="1">
    <source>
        <dbReference type="SAM" id="SignalP"/>
    </source>
</evidence>
<keyword evidence="3" id="KW-1185">Reference proteome</keyword>
<dbReference type="EMBL" id="REGN01001500">
    <property type="protein sequence ID" value="RNA34314.1"/>
    <property type="molecule type" value="Genomic_DNA"/>
</dbReference>
<comment type="caution">
    <text evidence="2">The sequence shown here is derived from an EMBL/GenBank/DDBJ whole genome shotgun (WGS) entry which is preliminary data.</text>
</comment>
<sequence length="292" mass="34253">MNKLALLNILYLEITDFSNWCGNDSCSNWLHNNYPDFKQNSRSLGSRTAQNGYNKIIFPTPVRAKKGQILMIHISVADMLAIDSSEDIIQSDYFVSESKIKKLNGNSNWRFFVNALIDTKYYKKIIQVSRAFPTLTNQSFGIYSITARFENSTITRTRFFNVTNKEYTYFVCQYPFIMYNRTVNCTLNALLSHNYYQADVFYGQDGHQILNASKSKFLLLKDKMKNLFVSILSESLWTHSLKIRKYLTSLNRAMAILFQHNKFLISTMKKTFNIIRFLLSTKYYWKLVEVRN</sequence>
<gene>
    <name evidence="2" type="ORF">BpHYR1_042874</name>
</gene>
<dbReference type="AlphaFoldDB" id="A0A3M7SER8"/>
<name>A0A3M7SER8_BRAPC</name>
<proteinExistence type="predicted"/>
<reference evidence="2 3" key="1">
    <citation type="journal article" date="2018" name="Sci. Rep.">
        <title>Genomic signatures of local adaptation to the degree of environmental predictability in rotifers.</title>
        <authorList>
            <person name="Franch-Gras L."/>
            <person name="Hahn C."/>
            <person name="Garcia-Roger E.M."/>
            <person name="Carmona M.J."/>
            <person name="Serra M."/>
            <person name="Gomez A."/>
        </authorList>
    </citation>
    <scope>NUCLEOTIDE SEQUENCE [LARGE SCALE GENOMIC DNA]</scope>
    <source>
        <strain evidence="2">HYR1</strain>
    </source>
</reference>
<keyword evidence="1" id="KW-0732">Signal</keyword>
<evidence type="ECO:0000313" key="2">
    <source>
        <dbReference type="EMBL" id="RNA34314.1"/>
    </source>
</evidence>